<dbReference type="GO" id="GO:0005840">
    <property type="term" value="C:ribosome"/>
    <property type="evidence" value="ECO:0007669"/>
    <property type="project" value="UniProtKB-KW"/>
</dbReference>
<organism evidence="6">
    <name type="scientific">Prunus dulcis</name>
    <name type="common">Almond</name>
    <name type="synonym">Amygdalus dulcis</name>
    <dbReference type="NCBI Taxonomy" id="3755"/>
    <lineage>
        <taxon>Eukaryota</taxon>
        <taxon>Viridiplantae</taxon>
        <taxon>Streptophyta</taxon>
        <taxon>Embryophyta</taxon>
        <taxon>Tracheophyta</taxon>
        <taxon>Spermatophyta</taxon>
        <taxon>Magnoliopsida</taxon>
        <taxon>eudicotyledons</taxon>
        <taxon>Gunneridae</taxon>
        <taxon>Pentapetalae</taxon>
        <taxon>rosids</taxon>
        <taxon>fabids</taxon>
        <taxon>Rosales</taxon>
        <taxon>Rosaceae</taxon>
        <taxon>Amygdaloideae</taxon>
        <taxon>Amygdaleae</taxon>
        <taxon>Prunus</taxon>
    </lineage>
</organism>
<protein>
    <submittedName>
        <fullName evidence="6">Ribosomal protein S10</fullName>
    </submittedName>
</protein>
<dbReference type="PRINTS" id="PR00971">
    <property type="entry name" value="RIBOSOMALS10"/>
</dbReference>
<gene>
    <name evidence="6" type="ORF">Prudu_018962</name>
</gene>
<feature type="region of interest" description="Disordered" evidence="4">
    <location>
        <begin position="1"/>
        <end position="31"/>
    </location>
</feature>
<dbReference type="InterPro" id="IPR001848">
    <property type="entry name" value="Ribosomal_uS10"/>
</dbReference>
<evidence type="ECO:0000256" key="2">
    <source>
        <dbReference type="ARBA" id="ARBA00022980"/>
    </source>
</evidence>
<evidence type="ECO:0000313" key="6">
    <source>
        <dbReference type="EMBL" id="BBH07122.1"/>
    </source>
</evidence>
<keyword evidence="3" id="KW-0687">Ribonucleoprotein</keyword>
<feature type="compositionally biased region" description="Polar residues" evidence="4">
    <location>
        <begin position="1"/>
        <end position="14"/>
    </location>
</feature>
<dbReference type="InterPro" id="IPR027486">
    <property type="entry name" value="Ribosomal_uS10_dom"/>
</dbReference>
<feature type="domain" description="Small ribosomal subunit protein uS10" evidence="5">
    <location>
        <begin position="126"/>
        <end position="157"/>
    </location>
</feature>
<name>A0A4Y1RRY8_PRUDU</name>
<evidence type="ECO:0000256" key="4">
    <source>
        <dbReference type="SAM" id="MobiDB-lite"/>
    </source>
</evidence>
<dbReference type="SUPFAM" id="SSF54999">
    <property type="entry name" value="Ribosomal protein S10"/>
    <property type="match status" value="1"/>
</dbReference>
<dbReference type="Pfam" id="PF00338">
    <property type="entry name" value="Ribosomal_S10"/>
    <property type="match status" value="1"/>
</dbReference>
<evidence type="ECO:0000256" key="3">
    <source>
        <dbReference type="ARBA" id="ARBA00023274"/>
    </source>
</evidence>
<evidence type="ECO:0000256" key="1">
    <source>
        <dbReference type="ARBA" id="ARBA00007102"/>
    </source>
</evidence>
<dbReference type="InterPro" id="IPR036838">
    <property type="entry name" value="Ribosomal_uS10_dom_sf"/>
</dbReference>
<proteinExistence type="inferred from homology"/>
<feature type="non-terminal residue" evidence="6">
    <location>
        <position position="1"/>
    </location>
</feature>
<sequence length="163" mass="18911">ILNNRTENQKSPNSKTKKVLPNPHPPTPSREGCSLAQRGFNLVYLESRFVLHYLLKEIQRCLTVWDLVLQKHSKVVNTSKRPDSGWIVKIVSQKERAPKVMATKICVVIRSFHHPNLLWGLPPSTRRIALPESQVLYTVLRSPHIDKKSREQFEMEIKNNIWS</sequence>
<reference evidence="6" key="1">
    <citation type="journal article" date="2019" name="Science">
        <title>Mutation of a bHLH transcription factor allowed almond domestication.</title>
        <authorList>
            <person name="Sanchez-Perez R."/>
            <person name="Pavan S."/>
            <person name="Mazzeo R."/>
            <person name="Moldovan C."/>
            <person name="Aiese Cigliano R."/>
            <person name="Del Cueto J."/>
            <person name="Ricciardi F."/>
            <person name="Lotti C."/>
            <person name="Ricciardi L."/>
            <person name="Dicenta F."/>
            <person name="Lopez-Marques R.L."/>
            <person name="Lindberg Moller B."/>
        </authorList>
    </citation>
    <scope>NUCLEOTIDE SEQUENCE</scope>
</reference>
<dbReference type="EMBL" id="AP019303">
    <property type="protein sequence ID" value="BBH07122.1"/>
    <property type="molecule type" value="Genomic_DNA"/>
</dbReference>
<dbReference type="PANTHER" id="PTHR11700">
    <property type="entry name" value="30S RIBOSOMAL PROTEIN S10 FAMILY MEMBER"/>
    <property type="match status" value="1"/>
</dbReference>
<evidence type="ECO:0000259" key="5">
    <source>
        <dbReference type="Pfam" id="PF00338"/>
    </source>
</evidence>
<keyword evidence="2 6" id="KW-0689">Ribosomal protein</keyword>
<dbReference type="GO" id="GO:0006412">
    <property type="term" value="P:translation"/>
    <property type="evidence" value="ECO:0007669"/>
    <property type="project" value="InterPro"/>
</dbReference>
<comment type="similarity">
    <text evidence="1">Belongs to the universal ribosomal protein uS10 family.</text>
</comment>
<dbReference type="GO" id="GO:0003735">
    <property type="term" value="F:structural constituent of ribosome"/>
    <property type="evidence" value="ECO:0007669"/>
    <property type="project" value="InterPro"/>
</dbReference>
<accession>A0A4Y1RRY8</accession>
<dbReference type="Gene3D" id="3.30.70.600">
    <property type="entry name" value="Ribosomal protein S10 domain"/>
    <property type="match status" value="1"/>
</dbReference>
<dbReference type="GO" id="GO:1990904">
    <property type="term" value="C:ribonucleoprotein complex"/>
    <property type="evidence" value="ECO:0007669"/>
    <property type="project" value="UniProtKB-KW"/>
</dbReference>
<dbReference type="AlphaFoldDB" id="A0A4Y1RRY8"/>